<dbReference type="SUPFAM" id="SSF64438">
    <property type="entry name" value="CNF1/YfiH-like putative cysteine hydrolases"/>
    <property type="match status" value="1"/>
</dbReference>
<keyword evidence="1 3" id="KW-0145">Chemotaxis</keyword>
<dbReference type="GO" id="GO:0006935">
    <property type="term" value="P:chemotaxis"/>
    <property type="evidence" value="ECO:0007669"/>
    <property type="project" value="UniProtKB-UniRule"/>
</dbReference>
<dbReference type="PROSITE" id="PS51257">
    <property type="entry name" value="PROKAR_LIPOPROTEIN"/>
    <property type="match status" value="1"/>
</dbReference>
<sequence length="153" mass="16729">MATEIKVGIGEIKVVRGEVILSAYGVGSCVVLALYEPKTRTGGLAHILLPHGADGSFKHPKGAIEELLRHFSEMGIEQNQIVAKIAGGSTMFGELLQTSIGERNVLETREQLRRHSIPIVGEDVHGNWGRTIFFNVSTGEVLIKSYRHGEKKI</sequence>
<comment type="caution">
    <text evidence="4">The sequence shown here is derived from an EMBL/GenBank/DDBJ whole genome shotgun (WGS) entry which is preliminary data.</text>
</comment>
<gene>
    <name evidence="3" type="primary">cheD</name>
    <name evidence="4" type="ORF">ENV70_04040</name>
</gene>
<dbReference type="Pfam" id="PF03975">
    <property type="entry name" value="CheD"/>
    <property type="match status" value="1"/>
</dbReference>
<dbReference type="PANTHER" id="PTHR35147">
    <property type="entry name" value="CHEMORECEPTOR GLUTAMINE DEAMIDASE CHED-RELATED"/>
    <property type="match status" value="1"/>
</dbReference>
<comment type="similarity">
    <text evidence="3">Belongs to the CheD family.</text>
</comment>
<proteinExistence type="inferred from homology"/>
<organism evidence="4">
    <name type="scientific">candidate division WOR-3 bacterium</name>
    <dbReference type="NCBI Taxonomy" id="2052148"/>
    <lineage>
        <taxon>Bacteria</taxon>
        <taxon>Bacteria division WOR-3</taxon>
    </lineage>
</organism>
<evidence type="ECO:0000313" key="4">
    <source>
        <dbReference type="EMBL" id="HHS62772.1"/>
    </source>
</evidence>
<accession>A0A7C6AG10</accession>
<dbReference type="EC" id="3.5.1.44" evidence="3"/>
<evidence type="ECO:0000256" key="2">
    <source>
        <dbReference type="ARBA" id="ARBA00022801"/>
    </source>
</evidence>
<dbReference type="CDD" id="cd16352">
    <property type="entry name" value="CheD"/>
    <property type="match status" value="1"/>
</dbReference>
<comment type="catalytic activity">
    <reaction evidence="3">
        <text>L-glutaminyl-[protein] + H2O = L-glutamyl-[protein] + NH4(+)</text>
        <dbReference type="Rhea" id="RHEA:16441"/>
        <dbReference type="Rhea" id="RHEA-COMP:10207"/>
        <dbReference type="Rhea" id="RHEA-COMP:10208"/>
        <dbReference type="ChEBI" id="CHEBI:15377"/>
        <dbReference type="ChEBI" id="CHEBI:28938"/>
        <dbReference type="ChEBI" id="CHEBI:29973"/>
        <dbReference type="ChEBI" id="CHEBI:30011"/>
        <dbReference type="EC" id="3.5.1.44"/>
    </reaction>
</comment>
<dbReference type="InterPro" id="IPR038592">
    <property type="entry name" value="CheD-like_sf"/>
</dbReference>
<dbReference type="HAMAP" id="MF_01440">
    <property type="entry name" value="CheD"/>
    <property type="match status" value="1"/>
</dbReference>
<dbReference type="PANTHER" id="PTHR35147:SF1">
    <property type="entry name" value="CHEMORECEPTOR GLUTAMINE DEAMIDASE CHED-RELATED"/>
    <property type="match status" value="1"/>
</dbReference>
<dbReference type="EMBL" id="DTHJ01000085">
    <property type="protein sequence ID" value="HHS62772.1"/>
    <property type="molecule type" value="Genomic_DNA"/>
</dbReference>
<dbReference type="InterPro" id="IPR011324">
    <property type="entry name" value="Cytotoxic_necrot_fac-like_cat"/>
</dbReference>
<dbReference type="InterPro" id="IPR005659">
    <property type="entry name" value="Chemorcpt_Glu_NH3ase_CheD"/>
</dbReference>
<dbReference type="AlphaFoldDB" id="A0A7C6AG10"/>
<keyword evidence="2 3" id="KW-0378">Hydrolase</keyword>
<protein>
    <recommendedName>
        <fullName evidence="3">Probable chemoreceptor glutamine deamidase CheD</fullName>
        <ecNumber evidence="3">3.5.1.44</ecNumber>
    </recommendedName>
</protein>
<reference evidence="4" key="1">
    <citation type="journal article" date="2020" name="mSystems">
        <title>Genome- and Community-Level Interaction Insights into Carbon Utilization and Element Cycling Functions of Hydrothermarchaeota in Hydrothermal Sediment.</title>
        <authorList>
            <person name="Zhou Z."/>
            <person name="Liu Y."/>
            <person name="Xu W."/>
            <person name="Pan J."/>
            <person name="Luo Z.H."/>
            <person name="Li M."/>
        </authorList>
    </citation>
    <scope>NUCLEOTIDE SEQUENCE [LARGE SCALE GENOMIC DNA]</scope>
    <source>
        <strain evidence="4">SpSt-783</strain>
    </source>
</reference>
<comment type="function">
    <text evidence="3">Probably deamidates glutamine residues to glutamate on methyl-accepting chemotaxis receptors (MCPs), playing an important role in chemotaxis.</text>
</comment>
<evidence type="ECO:0000256" key="3">
    <source>
        <dbReference type="HAMAP-Rule" id="MF_01440"/>
    </source>
</evidence>
<evidence type="ECO:0000256" key="1">
    <source>
        <dbReference type="ARBA" id="ARBA00022500"/>
    </source>
</evidence>
<dbReference type="GO" id="GO:0050568">
    <property type="term" value="F:protein-glutamine glutaminase activity"/>
    <property type="evidence" value="ECO:0007669"/>
    <property type="project" value="UniProtKB-UniRule"/>
</dbReference>
<name>A0A7C6AG10_UNCW3</name>
<dbReference type="Gene3D" id="3.30.1330.200">
    <property type="match status" value="1"/>
</dbReference>